<dbReference type="EMBL" id="CM027682">
    <property type="protein sequence ID" value="KAG0540783.1"/>
    <property type="molecule type" value="Genomic_DNA"/>
</dbReference>
<dbReference type="InterPro" id="IPR002909">
    <property type="entry name" value="IPT_dom"/>
</dbReference>
<dbReference type="Gene3D" id="1.20.5.190">
    <property type="match status" value="1"/>
</dbReference>
<dbReference type="Gene3D" id="1.25.40.20">
    <property type="entry name" value="Ankyrin repeat-containing domain"/>
    <property type="match status" value="1"/>
</dbReference>
<dbReference type="SUPFAM" id="SSF81296">
    <property type="entry name" value="E set domains"/>
    <property type="match status" value="1"/>
</dbReference>
<dbReference type="PANTHER" id="PTHR23335">
    <property type="entry name" value="CALMODULIN-BINDING TRANSCRIPTION ACTIVATOR CAMTA"/>
    <property type="match status" value="1"/>
</dbReference>
<feature type="domain" description="CG-1" evidence="9">
    <location>
        <begin position="12"/>
        <end position="138"/>
    </location>
</feature>
<protein>
    <recommendedName>
        <fullName evidence="9">CG-1 domain-containing protein</fullName>
    </recommendedName>
</protein>
<reference evidence="10" key="2">
    <citation type="submission" date="2020-10" db="EMBL/GenBank/DDBJ databases">
        <authorList>
            <person name="Cooper E.A."/>
            <person name="Brenton Z.W."/>
            <person name="Flinn B.S."/>
            <person name="Jenkins J."/>
            <person name="Shu S."/>
            <person name="Flowers D."/>
            <person name="Luo F."/>
            <person name="Wang Y."/>
            <person name="Xia P."/>
            <person name="Barry K."/>
            <person name="Daum C."/>
            <person name="Lipzen A."/>
            <person name="Yoshinaga Y."/>
            <person name="Schmutz J."/>
            <person name="Saski C."/>
            <person name="Vermerris W."/>
            <person name="Kresovich S."/>
        </authorList>
    </citation>
    <scope>NUCLEOTIDE SEQUENCE</scope>
</reference>
<sequence length="845" mass="95248">MQQQPQQQGLDIDKLQQVVKTRWLKPQEVLKILQNHELFTISHKTPQKPQSGSWFLFNRRVLRYFRSDGFEWQKKKNGKTINEAHERLKVDNVDALNCYYARGDKNPTFQRRIYWMLDPAYEHIVLVHYRDVLEGSISVSARNDSSTSNQNGSASRAEVHSSPGWTSELIVQCPNSCSPGSAEEVSSRTSASESDWIQHKAALRKLKMQLSLEDKEDCDVNAEEVPANNVPIILPGIQNEELDTSRNHDDIFDVLDFNEDRINGTGTHSCPSAIDVLKNSDTWLEEDQLEAILHPACMTLTENQWFKIHEISPESAFSSESTKVIIVGDFLCNPPHSSWELLFGDVKVPVEIIQQGVIRCHTPCLNAGKVRMCLVDGNGKSCSEAREFEFLEKPTKGMIDGNRNPCNEARDSKIHQIPTKSSDELSLLLHYVQMLFDGHACGLFSNFSLPLPNLGCEFQINQMDIIKKTYEQLDPENTVNSVMEALLNDKFKQWLSSKCEQNIDGDHFLPKQYHSIIHMIAALGYVLALKPLLSSGVPINYRDANGWTALHWAARFGREDMVVALLAAGAAAGALSHPTSEDPAAKTPASIALAYGFKGLSAFLSEAQLTTHLDSIESKENGKPDSREGGICRAVDRISDKSSHVHGGTDDQLALKDSLGAVRNAVQAAGRIQAAFRIFSFKKKKEMALQNRNSCFLSISETEAVSLSHGMLEKAALSIQKNFRCWKKRKEFLRIRNNVVRIQARVRAHQERKKYKELLSSVGVLEKVMIRWYRKGVGLRGFNSEAMPIDEVDEDVAKVFRKLRVETAIDEAVSRVSCILGSPKAMQQYRRMLKRYQQAKDDHEK</sequence>
<dbReference type="PROSITE" id="PS50096">
    <property type="entry name" value="IQ"/>
    <property type="match status" value="2"/>
</dbReference>
<dbReference type="Pfam" id="PF00612">
    <property type="entry name" value="IQ"/>
    <property type="match status" value="2"/>
</dbReference>
<name>A0A921RJI1_SORBI</name>
<dbReference type="GO" id="GO:0003677">
    <property type="term" value="F:DNA binding"/>
    <property type="evidence" value="ECO:0007669"/>
    <property type="project" value="InterPro"/>
</dbReference>
<dbReference type="PROSITE" id="PS50088">
    <property type="entry name" value="ANK_REPEAT"/>
    <property type="match status" value="1"/>
</dbReference>
<evidence type="ECO:0000256" key="1">
    <source>
        <dbReference type="ARBA" id="ARBA00004123"/>
    </source>
</evidence>
<feature type="region of interest" description="Disordered" evidence="8">
    <location>
        <begin position="141"/>
        <end position="162"/>
    </location>
</feature>
<dbReference type="InterPro" id="IPR014756">
    <property type="entry name" value="Ig_E-set"/>
</dbReference>
<dbReference type="GO" id="GO:0005634">
    <property type="term" value="C:nucleus"/>
    <property type="evidence" value="ECO:0007669"/>
    <property type="project" value="UniProtKB-SubCell"/>
</dbReference>
<evidence type="ECO:0000256" key="4">
    <source>
        <dbReference type="ARBA" id="ARBA00023159"/>
    </source>
</evidence>
<dbReference type="InterPro" id="IPR027417">
    <property type="entry name" value="P-loop_NTPase"/>
</dbReference>
<dbReference type="InterPro" id="IPR000048">
    <property type="entry name" value="IQ_motif_EF-hand-BS"/>
</dbReference>
<dbReference type="PROSITE" id="PS50297">
    <property type="entry name" value="ANK_REP_REGION"/>
    <property type="match status" value="1"/>
</dbReference>
<keyword evidence="3 7" id="KW-0040">ANK repeat</keyword>
<evidence type="ECO:0000313" key="10">
    <source>
        <dbReference type="EMBL" id="KAG0540783.1"/>
    </source>
</evidence>
<dbReference type="InterPro" id="IPR002110">
    <property type="entry name" value="Ankyrin_rpt"/>
</dbReference>
<dbReference type="Pfam" id="PF13637">
    <property type="entry name" value="Ank_4"/>
    <property type="match status" value="1"/>
</dbReference>
<accession>A0A921RJI1</accession>
<evidence type="ECO:0000256" key="7">
    <source>
        <dbReference type="PROSITE-ProRule" id="PRU00023"/>
    </source>
</evidence>
<evidence type="ECO:0000313" key="11">
    <source>
        <dbReference type="Proteomes" id="UP000807115"/>
    </source>
</evidence>
<dbReference type="SUPFAM" id="SSF52540">
    <property type="entry name" value="P-loop containing nucleoside triphosphate hydrolases"/>
    <property type="match status" value="1"/>
</dbReference>
<proteinExistence type="inferred from homology"/>
<keyword evidence="6" id="KW-0539">Nucleus</keyword>
<evidence type="ECO:0000256" key="2">
    <source>
        <dbReference type="ARBA" id="ARBA00008267"/>
    </source>
</evidence>
<dbReference type="Proteomes" id="UP000807115">
    <property type="component" value="Chromosome 3"/>
</dbReference>
<feature type="compositionally biased region" description="Polar residues" evidence="8">
    <location>
        <begin position="141"/>
        <end position="154"/>
    </location>
</feature>
<dbReference type="AlphaFoldDB" id="A0A921RJI1"/>
<keyword evidence="5" id="KW-0804">Transcription</keyword>
<dbReference type="CDD" id="cd00102">
    <property type="entry name" value="IPT"/>
    <property type="match status" value="1"/>
</dbReference>
<keyword evidence="4" id="KW-0010">Activator</keyword>
<dbReference type="SMART" id="SM01076">
    <property type="entry name" value="CG-1"/>
    <property type="match status" value="1"/>
</dbReference>
<comment type="caution">
    <text evidence="10">The sequence shown here is derived from an EMBL/GenBank/DDBJ whole genome shotgun (WGS) entry which is preliminary data.</text>
</comment>
<reference evidence="10" key="1">
    <citation type="journal article" date="2019" name="BMC Genomics">
        <title>A new reference genome for Sorghum bicolor reveals high levels of sequence similarity between sweet and grain genotypes: implications for the genetics of sugar metabolism.</title>
        <authorList>
            <person name="Cooper E.A."/>
            <person name="Brenton Z.W."/>
            <person name="Flinn B.S."/>
            <person name="Jenkins J."/>
            <person name="Shu S."/>
            <person name="Flowers D."/>
            <person name="Luo F."/>
            <person name="Wang Y."/>
            <person name="Xia P."/>
            <person name="Barry K."/>
            <person name="Daum C."/>
            <person name="Lipzen A."/>
            <person name="Yoshinaga Y."/>
            <person name="Schmutz J."/>
            <person name="Saski C."/>
            <person name="Vermerris W."/>
            <person name="Kresovich S."/>
        </authorList>
    </citation>
    <scope>NUCLEOTIDE SEQUENCE</scope>
</reference>
<dbReference type="PANTHER" id="PTHR23335:SF35">
    <property type="entry name" value="OS01G0923600 PROTEIN"/>
    <property type="match status" value="1"/>
</dbReference>
<dbReference type="Pfam" id="PF03859">
    <property type="entry name" value="CG-1"/>
    <property type="match status" value="1"/>
</dbReference>
<dbReference type="Gene3D" id="2.60.40.10">
    <property type="entry name" value="Immunoglobulins"/>
    <property type="match status" value="1"/>
</dbReference>
<dbReference type="SMART" id="SM00248">
    <property type="entry name" value="ANK"/>
    <property type="match status" value="2"/>
</dbReference>
<evidence type="ECO:0000256" key="5">
    <source>
        <dbReference type="ARBA" id="ARBA00023163"/>
    </source>
</evidence>
<evidence type="ECO:0000256" key="8">
    <source>
        <dbReference type="SAM" id="MobiDB-lite"/>
    </source>
</evidence>
<feature type="repeat" description="ANK" evidence="7">
    <location>
        <begin position="545"/>
        <end position="577"/>
    </location>
</feature>
<dbReference type="Pfam" id="PF01833">
    <property type="entry name" value="TIG"/>
    <property type="match status" value="1"/>
</dbReference>
<dbReference type="SUPFAM" id="SSF48403">
    <property type="entry name" value="Ankyrin repeat"/>
    <property type="match status" value="1"/>
</dbReference>
<gene>
    <name evidence="10" type="ORF">BDA96_03G439200</name>
</gene>
<evidence type="ECO:0000256" key="6">
    <source>
        <dbReference type="ARBA" id="ARBA00023242"/>
    </source>
</evidence>
<dbReference type="InterPro" id="IPR013783">
    <property type="entry name" value="Ig-like_fold"/>
</dbReference>
<dbReference type="SMART" id="SM00015">
    <property type="entry name" value="IQ"/>
    <property type="match status" value="2"/>
</dbReference>
<evidence type="ECO:0000256" key="3">
    <source>
        <dbReference type="ARBA" id="ARBA00023043"/>
    </source>
</evidence>
<evidence type="ECO:0000259" key="9">
    <source>
        <dbReference type="PROSITE" id="PS51437"/>
    </source>
</evidence>
<comment type="subcellular location">
    <subcellularLocation>
        <location evidence="1">Nucleus</location>
    </subcellularLocation>
</comment>
<dbReference type="FunFam" id="2.60.40.10:FF:002110">
    <property type="entry name" value="Calmodulin-binding transcription activator 4"/>
    <property type="match status" value="1"/>
</dbReference>
<organism evidence="10 11">
    <name type="scientific">Sorghum bicolor</name>
    <name type="common">Sorghum</name>
    <name type="synonym">Sorghum vulgare</name>
    <dbReference type="NCBI Taxonomy" id="4558"/>
    <lineage>
        <taxon>Eukaryota</taxon>
        <taxon>Viridiplantae</taxon>
        <taxon>Streptophyta</taxon>
        <taxon>Embryophyta</taxon>
        <taxon>Tracheophyta</taxon>
        <taxon>Spermatophyta</taxon>
        <taxon>Magnoliopsida</taxon>
        <taxon>Liliopsida</taxon>
        <taxon>Poales</taxon>
        <taxon>Poaceae</taxon>
        <taxon>PACMAD clade</taxon>
        <taxon>Panicoideae</taxon>
        <taxon>Andropogonodae</taxon>
        <taxon>Andropogoneae</taxon>
        <taxon>Sorghinae</taxon>
        <taxon>Sorghum</taxon>
    </lineage>
</organism>
<dbReference type="InterPro" id="IPR036770">
    <property type="entry name" value="Ankyrin_rpt-contain_sf"/>
</dbReference>
<dbReference type="PROSITE" id="PS51437">
    <property type="entry name" value="CG_1"/>
    <property type="match status" value="1"/>
</dbReference>
<dbReference type="InterPro" id="IPR005559">
    <property type="entry name" value="CG-1_dom"/>
</dbReference>
<comment type="similarity">
    <text evidence="2">Belongs to the CAMTA family.</text>
</comment>